<evidence type="ECO:0000256" key="1">
    <source>
        <dbReference type="SAM" id="MobiDB-lite"/>
    </source>
</evidence>
<reference evidence="4" key="4">
    <citation type="submission" date="2019-05" db="EMBL/GenBank/DDBJ databases">
        <authorList>
            <consortium name="Pathogen Informatics"/>
        </authorList>
    </citation>
    <scope>NUCLEOTIDE SEQUENCE</scope>
    <source>
        <strain evidence="4">17X</strain>
    </source>
</reference>
<dbReference type="InterPro" id="IPR006477">
    <property type="entry name" value="Yir_bir_cir"/>
</dbReference>
<accession>A0A077X8Q6</accession>
<evidence type="ECO:0000256" key="2">
    <source>
        <dbReference type="SAM" id="Phobius"/>
    </source>
</evidence>
<dbReference type="OrthoDB" id="373199at2759"/>
<keyword evidence="2" id="KW-1133">Transmembrane helix</keyword>
<dbReference type="Pfam" id="PF06022">
    <property type="entry name" value="Cir_Bir_Yir"/>
    <property type="match status" value="1"/>
</dbReference>
<dbReference type="RefSeq" id="XP_022812521.1">
    <property type="nucleotide sequence ID" value="XM_022956653.1"/>
</dbReference>
<organism evidence="3">
    <name type="scientific">Plasmodium yoelii</name>
    <dbReference type="NCBI Taxonomy" id="5861"/>
    <lineage>
        <taxon>Eukaryota</taxon>
        <taxon>Sar</taxon>
        <taxon>Alveolata</taxon>
        <taxon>Apicomplexa</taxon>
        <taxon>Aconoidasida</taxon>
        <taxon>Haemosporida</taxon>
        <taxon>Plasmodiidae</taxon>
        <taxon>Plasmodium</taxon>
        <taxon>Plasmodium (Vinckeia)</taxon>
    </lineage>
</organism>
<keyword evidence="2" id="KW-0812">Transmembrane</keyword>
<evidence type="ECO:0000313" key="3">
    <source>
        <dbReference type="EMBL" id="CDS44943.1"/>
    </source>
</evidence>
<gene>
    <name evidence="4" type="ORF">PY17X_1149700</name>
    <name evidence="3" type="ORF">PYYM_0006800</name>
</gene>
<dbReference type="Proteomes" id="UP000072874">
    <property type="component" value="Chromosome 11"/>
</dbReference>
<evidence type="ECO:0000313" key="4">
    <source>
        <dbReference type="EMBL" id="VTZ79764.1"/>
    </source>
</evidence>
<feature type="region of interest" description="Disordered" evidence="1">
    <location>
        <begin position="246"/>
        <end position="266"/>
    </location>
</feature>
<reference evidence="3" key="3">
    <citation type="submission" date="2014-05" db="EMBL/GenBank/DDBJ databases">
        <authorList>
            <person name="Aslett A.Martin."/>
            <person name="De Silva Nishadi"/>
        </authorList>
    </citation>
    <scope>NUCLEOTIDE SEQUENCE</scope>
    <source>
        <strain evidence="3">YM</strain>
    </source>
</reference>
<keyword evidence="2" id="KW-0472">Membrane</keyword>
<dbReference type="AlphaFoldDB" id="A0A077X8Q6"/>
<evidence type="ECO:0000313" key="5">
    <source>
        <dbReference type="Proteomes" id="UP000072874"/>
    </source>
</evidence>
<protein>
    <submittedName>
        <fullName evidence="3">YIR protein</fullName>
    </submittedName>
</protein>
<feature type="compositionally biased region" description="Low complexity" evidence="1">
    <location>
        <begin position="257"/>
        <end position="266"/>
    </location>
</feature>
<reference evidence="3 5" key="1">
    <citation type="journal article" date="2014" name="BMC Biol.">
        <title>A comprehensive evaluation of rodent malaria parasite genomes and gene expression.</title>
        <authorList>
            <person name="Otto T.D."/>
            <person name="Bohme U."/>
            <person name="Jackson A.P."/>
            <person name="Hunt M."/>
            <person name="Franke-Fayard B."/>
            <person name="Hoeijmakers W.A."/>
            <person name="Religa A.A."/>
            <person name="Robertson L."/>
            <person name="Sanders M."/>
            <person name="Ogun S.A."/>
            <person name="Cunningham D."/>
            <person name="Erhart A."/>
            <person name="Billker O."/>
            <person name="Khan S.M."/>
            <person name="Stunnenberg H.G."/>
            <person name="Langhorne J."/>
            <person name="Holder A.A."/>
            <person name="Waters A.P."/>
            <person name="Newbold C.I."/>
            <person name="Pain A."/>
            <person name="Berriman M."/>
            <person name="Janse C.J."/>
        </authorList>
    </citation>
    <scope>NUCLEOTIDE SEQUENCE</scope>
    <source>
        <strain evidence="4 5">17X</strain>
        <strain evidence="3">YM</strain>
    </source>
</reference>
<dbReference type="NCBIfam" id="TIGR01590">
    <property type="entry name" value="yir-bir-cir_Pla"/>
    <property type="match status" value="1"/>
</dbReference>
<dbReference type="EMBL" id="LK023212">
    <property type="protein sequence ID" value="CDS44943.1"/>
    <property type="molecule type" value="Genomic_DNA"/>
</dbReference>
<dbReference type="VEuPathDB" id="PlasmoDB:PY05808"/>
<dbReference type="GeneID" id="3791672"/>
<name>A0A077X8Q6_PLAYE</name>
<dbReference type="KEGG" id="pyo:PY17X_1149700"/>
<sequence>MGNQLKEEDYFFKRRNDICSKLTTLRAFFPDELNSGEYYFKGGSLKRYCPKSRNCDNDIDKINSYCLWLFNQLYGDSTDFSNNENDNIIIITFIFGWLSYKLNQKAENRITKLNEFYNKHMQNVQEYNTSIENNTKYKTYIDLININKELMDIDISVMSKFYGVFKNLCKMYNELSKTKINGEEYLKDVNDFVNNYNTLFNDKNSNLFKQILHAASNDYNYIKRTLHVESVRNQFPELITEKKKEMDVSPSGTTELGSENEMSGSEISGSEILDSEILDSEILDSDSTSQSSSILNKLILIPFIFVATLILLGIAYKYSLFGFRKRTQKHHLREKLKK</sequence>
<reference evidence="4" key="2">
    <citation type="submission" date="2014-05" db="EMBL/GenBank/DDBJ databases">
        <authorList>
            <person name="Aslett M.A."/>
            <person name="De Silva N."/>
        </authorList>
    </citation>
    <scope>NUCLEOTIDE SEQUENCE</scope>
    <source>
        <strain evidence="4">17X</strain>
    </source>
</reference>
<dbReference type="EMBL" id="LM993665">
    <property type="protein sequence ID" value="VTZ79764.1"/>
    <property type="molecule type" value="Genomic_DNA"/>
</dbReference>
<feature type="transmembrane region" description="Helical" evidence="2">
    <location>
        <begin position="298"/>
        <end position="316"/>
    </location>
</feature>
<dbReference type="VEuPathDB" id="PlasmoDB:PYYM_0006800"/>
<dbReference type="VEuPathDB" id="PlasmoDB:Py17XNL_001105880"/>
<proteinExistence type="predicted"/>
<dbReference type="VEuPathDB" id="PlasmoDB:PY17X_1149700"/>